<keyword evidence="2 7" id="KW-0813">Transport</keyword>
<dbReference type="PROSITE" id="PS50928">
    <property type="entry name" value="ABC_TM1"/>
    <property type="match status" value="1"/>
</dbReference>
<evidence type="ECO:0000313" key="9">
    <source>
        <dbReference type="EMBL" id="AHG65550.1"/>
    </source>
</evidence>
<organism evidence="9 10">
    <name type="scientific">Advenella mimigardefordensis (strain DSM 17166 / LMG 22922 / DPN7)</name>
    <dbReference type="NCBI Taxonomy" id="1247726"/>
    <lineage>
        <taxon>Bacteria</taxon>
        <taxon>Pseudomonadati</taxon>
        <taxon>Pseudomonadota</taxon>
        <taxon>Betaproteobacteria</taxon>
        <taxon>Burkholderiales</taxon>
        <taxon>Alcaligenaceae</taxon>
    </lineage>
</organism>
<evidence type="ECO:0000259" key="8">
    <source>
        <dbReference type="PROSITE" id="PS50928"/>
    </source>
</evidence>
<dbReference type="GO" id="GO:0055085">
    <property type="term" value="P:transmembrane transport"/>
    <property type="evidence" value="ECO:0007669"/>
    <property type="project" value="InterPro"/>
</dbReference>
<gene>
    <name evidence="9" type="ORF">MIM_c34900</name>
</gene>
<feature type="domain" description="ABC transmembrane type-1" evidence="8">
    <location>
        <begin position="101"/>
        <end position="317"/>
    </location>
</feature>
<evidence type="ECO:0000256" key="7">
    <source>
        <dbReference type="RuleBase" id="RU363032"/>
    </source>
</evidence>
<dbReference type="PATRIC" id="fig|1247726.3.peg.3858"/>
<dbReference type="InterPro" id="IPR035906">
    <property type="entry name" value="MetI-like_sf"/>
</dbReference>
<dbReference type="PANTHER" id="PTHR43163">
    <property type="entry name" value="DIPEPTIDE TRANSPORT SYSTEM PERMEASE PROTEIN DPPB-RELATED"/>
    <property type="match status" value="1"/>
</dbReference>
<comment type="similarity">
    <text evidence="7">Belongs to the binding-protein-dependent transport system permease family.</text>
</comment>
<keyword evidence="4 7" id="KW-0812">Transmembrane</keyword>
<keyword evidence="10" id="KW-1185">Reference proteome</keyword>
<comment type="subcellular location">
    <subcellularLocation>
        <location evidence="1 7">Cell membrane</location>
        <topology evidence="1 7">Multi-pass membrane protein</topology>
    </subcellularLocation>
</comment>
<reference evidence="9 10" key="1">
    <citation type="journal article" date="2014" name="Microbiology">
        <title>Unravelling the complete genome sequence of Advenella mimigardefordensis strain DPN7T and novel insights in the catabolism of the xenobiotic polythioester precursor 3,3'-dithiodipropionate.</title>
        <authorList>
            <person name="Wubbeler J.H."/>
            <person name="Hiessl S."/>
            <person name="Schuldes J."/>
            <person name="Thurmer A."/>
            <person name="Daniel R."/>
            <person name="Steinbuchel A."/>
        </authorList>
    </citation>
    <scope>NUCLEOTIDE SEQUENCE [LARGE SCALE GENOMIC DNA]</scope>
    <source>
        <strain evidence="10">DSM 17166 / LMG 22922 / DPN7</strain>
    </source>
</reference>
<dbReference type="SUPFAM" id="SSF161098">
    <property type="entry name" value="MetI-like"/>
    <property type="match status" value="1"/>
</dbReference>
<dbReference type="CDD" id="cd06261">
    <property type="entry name" value="TM_PBP2"/>
    <property type="match status" value="1"/>
</dbReference>
<feature type="transmembrane region" description="Helical" evidence="7">
    <location>
        <begin position="248"/>
        <end position="274"/>
    </location>
</feature>
<evidence type="ECO:0000313" key="10">
    <source>
        <dbReference type="Proteomes" id="UP000019095"/>
    </source>
</evidence>
<dbReference type="PANTHER" id="PTHR43163:SF9">
    <property type="entry name" value="ABC TRANSPORTER PERMEASE PROTEIN"/>
    <property type="match status" value="1"/>
</dbReference>
<proteinExistence type="inferred from homology"/>
<dbReference type="STRING" id="1247726.MIM_c34900"/>
<keyword evidence="3" id="KW-1003">Cell membrane</keyword>
<feature type="transmembrane region" description="Helical" evidence="7">
    <location>
        <begin position="294"/>
        <end position="320"/>
    </location>
</feature>
<dbReference type="eggNOG" id="COG0601">
    <property type="taxonomic scope" value="Bacteria"/>
</dbReference>
<dbReference type="GO" id="GO:0005886">
    <property type="term" value="C:plasma membrane"/>
    <property type="evidence" value="ECO:0007669"/>
    <property type="project" value="UniProtKB-SubCell"/>
</dbReference>
<sequence length="329" mass="36000">MNSSLFTYIARRLLQLVPIVFLIILVTFTLLRLAPGDLADVIAGESGSATPEYMAQLRSQFNLDLPATTVFYNYLGNLLHFDLGFSFRHGMAVADLIVDRVGPTLLLMLTSITLATVIGVTLGVLSARYRGSLLDEAISTISTLGFATPVFWVGLVLIVVFSVNLRWLPSSGMTSIGGPPITSWAGIIELLRHLILPASTLAFFYLSIYVRVTRSAMLEVYGLDFVRTARAKGLSESRVAIRHVLRNALLPVVTLTGLQLASLLGGSIVIETIFAWPGLGRLAYDAVFNRDINLLMGVFLFSSLLVVFMNLFVDILYAILDPRIAGRRS</sequence>
<feature type="transmembrane region" description="Helical" evidence="7">
    <location>
        <begin position="12"/>
        <end position="31"/>
    </location>
</feature>
<dbReference type="AlphaFoldDB" id="W0PJ03"/>
<evidence type="ECO:0000256" key="3">
    <source>
        <dbReference type="ARBA" id="ARBA00022475"/>
    </source>
</evidence>
<dbReference type="KEGG" id="amim:MIM_c34900"/>
<dbReference type="Proteomes" id="UP000019095">
    <property type="component" value="Chromosome"/>
</dbReference>
<evidence type="ECO:0000256" key="5">
    <source>
        <dbReference type="ARBA" id="ARBA00022989"/>
    </source>
</evidence>
<dbReference type="RefSeq" id="WP_025374236.1">
    <property type="nucleotide sequence ID" value="NZ_CP003915.1"/>
</dbReference>
<protein>
    <submittedName>
        <fullName evidence="9">Putative ABC transporter permease protein</fullName>
    </submittedName>
</protein>
<feature type="transmembrane region" description="Helical" evidence="7">
    <location>
        <begin position="137"/>
        <end position="161"/>
    </location>
</feature>
<feature type="transmembrane region" description="Helical" evidence="7">
    <location>
        <begin position="181"/>
        <end position="208"/>
    </location>
</feature>
<keyword evidence="5 7" id="KW-1133">Transmembrane helix</keyword>
<dbReference type="HOGENOM" id="CLU_036879_1_0_4"/>
<evidence type="ECO:0000256" key="6">
    <source>
        <dbReference type="ARBA" id="ARBA00023136"/>
    </source>
</evidence>
<keyword evidence="6 7" id="KW-0472">Membrane</keyword>
<evidence type="ECO:0000256" key="2">
    <source>
        <dbReference type="ARBA" id="ARBA00022448"/>
    </source>
</evidence>
<dbReference type="Gene3D" id="1.10.3720.10">
    <property type="entry name" value="MetI-like"/>
    <property type="match status" value="1"/>
</dbReference>
<accession>W0PJ03</accession>
<dbReference type="Pfam" id="PF19300">
    <property type="entry name" value="BPD_transp_1_N"/>
    <property type="match status" value="1"/>
</dbReference>
<evidence type="ECO:0000256" key="1">
    <source>
        <dbReference type="ARBA" id="ARBA00004651"/>
    </source>
</evidence>
<feature type="transmembrane region" description="Helical" evidence="7">
    <location>
        <begin position="105"/>
        <end position="125"/>
    </location>
</feature>
<dbReference type="InterPro" id="IPR000515">
    <property type="entry name" value="MetI-like"/>
</dbReference>
<evidence type="ECO:0000256" key="4">
    <source>
        <dbReference type="ARBA" id="ARBA00022692"/>
    </source>
</evidence>
<dbReference type="Pfam" id="PF00528">
    <property type="entry name" value="BPD_transp_1"/>
    <property type="match status" value="1"/>
</dbReference>
<name>W0PJ03_ADVMD</name>
<dbReference type="EMBL" id="CP003915">
    <property type="protein sequence ID" value="AHG65550.1"/>
    <property type="molecule type" value="Genomic_DNA"/>
</dbReference>
<dbReference type="OrthoDB" id="9803623at2"/>
<dbReference type="InterPro" id="IPR045621">
    <property type="entry name" value="BPD_transp_1_N"/>
</dbReference>